<accession>W6JUF5</accession>
<dbReference type="EMBL" id="CAJA01000085">
    <property type="protein sequence ID" value="CCH72542.1"/>
    <property type="molecule type" value="Genomic_DNA"/>
</dbReference>
<name>W6JUF5_9MICO</name>
<sequence length="94" mass="10520">MPPFPPTDVEDRGSWRVTDVERTLVDVADGDSPQEIVDGAVAGALRLGKVSRRKLLRRAMNSPDRAAVRLNVCWRERRISEVDSSPDIPQRITP</sequence>
<protein>
    <submittedName>
        <fullName evidence="1">Uncharacterized protein</fullName>
    </submittedName>
</protein>
<gene>
    <name evidence="1" type="ORF">BN11_1750003</name>
</gene>
<comment type="caution">
    <text evidence="1">The sequence shown here is derived from an EMBL/GenBank/DDBJ whole genome shotgun (WGS) entry which is preliminary data.</text>
</comment>
<proteinExistence type="predicted"/>
<keyword evidence="2" id="KW-1185">Reference proteome</keyword>
<organism evidence="1 2">
    <name type="scientific">Nostocoides australiense Ben110</name>
    <dbReference type="NCBI Taxonomy" id="1193182"/>
    <lineage>
        <taxon>Bacteria</taxon>
        <taxon>Bacillati</taxon>
        <taxon>Actinomycetota</taxon>
        <taxon>Actinomycetes</taxon>
        <taxon>Micrococcales</taxon>
        <taxon>Intrasporangiaceae</taxon>
        <taxon>Nostocoides</taxon>
    </lineage>
</organism>
<dbReference type="Proteomes" id="UP000035763">
    <property type="component" value="Unassembled WGS sequence"/>
</dbReference>
<reference evidence="1 2" key="1">
    <citation type="journal article" date="2013" name="ISME J.">
        <title>A metabolic model for members of the genus Tetrasphaera involved in enhanced biological phosphorus removal.</title>
        <authorList>
            <person name="Kristiansen R."/>
            <person name="Nguyen H.T.T."/>
            <person name="Saunders A.M."/>
            <person name="Nielsen J.L."/>
            <person name="Wimmer R."/>
            <person name="Le V.Q."/>
            <person name="McIlroy S.J."/>
            <person name="Petrovski S."/>
            <person name="Seviour R.J."/>
            <person name="Calteau A."/>
            <person name="Nielsen K.L."/>
            <person name="Nielsen P.H."/>
        </authorList>
    </citation>
    <scope>NUCLEOTIDE SEQUENCE [LARGE SCALE GENOMIC DNA]</scope>
    <source>
        <strain evidence="1 2">Ben110</strain>
    </source>
</reference>
<dbReference type="AlphaFoldDB" id="W6JUF5"/>
<evidence type="ECO:0000313" key="2">
    <source>
        <dbReference type="Proteomes" id="UP000035763"/>
    </source>
</evidence>
<evidence type="ECO:0000313" key="1">
    <source>
        <dbReference type="EMBL" id="CCH72542.1"/>
    </source>
</evidence>
<dbReference type="STRING" id="1193182.BN11_1750003"/>